<protein>
    <submittedName>
        <fullName evidence="3">Glycosyltransferase involved in cell wall biosynthesis</fullName>
    </submittedName>
</protein>
<proteinExistence type="predicted"/>
<evidence type="ECO:0000259" key="2">
    <source>
        <dbReference type="Pfam" id="PF13439"/>
    </source>
</evidence>
<dbReference type="Pfam" id="PF13439">
    <property type="entry name" value="Glyco_transf_4"/>
    <property type="match status" value="1"/>
</dbReference>
<keyword evidence="1 3" id="KW-0808">Transferase</keyword>
<dbReference type="EMBL" id="JACDUS010000004">
    <property type="protein sequence ID" value="MBA2881477.1"/>
    <property type="molecule type" value="Genomic_DNA"/>
</dbReference>
<dbReference type="PANTHER" id="PTHR46401">
    <property type="entry name" value="GLYCOSYLTRANSFERASE WBBK-RELATED"/>
    <property type="match status" value="1"/>
</dbReference>
<organism evidence="3 4">
    <name type="scientific">Desulfosalsimonas propionicica</name>
    <dbReference type="NCBI Taxonomy" id="332175"/>
    <lineage>
        <taxon>Bacteria</taxon>
        <taxon>Pseudomonadati</taxon>
        <taxon>Thermodesulfobacteriota</taxon>
        <taxon>Desulfobacteria</taxon>
        <taxon>Desulfobacterales</taxon>
        <taxon>Desulfosalsimonadaceae</taxon>
        <taxon>Desulfosalsimonas</taxon>
    </lineage>
</organism>
<dbReference type="PANTHER" id="PTHR46401:SF2">
    <property type="entry name" value="GLYCOSYLTRANSFERASE WBBK-RELATED"/>
    <property type="match status" value="1"/>
</dbReference>
<dbReference type="InterPro" id="IPR028098">
    <property type="entry name" value="Glyco_trans_4-like_N"/>
</dbReference>
<accession>A0A7W0HKQ7</accession>
<keyword evidence="4" id="KW-1185">Reference proteome</keyword>
<gene>
    <name evidence="3" type="ORF">HNR65_001804</name>
</gene>
<dbReference type="AlphaFoldDB" id="A0A7W0HKQ7"/>
<evidence type="ECO:0000313" key="3">
    <source>
        <dbReference type="EMBL" id="MBA2881477.1"/>
    </source>
</evidence>
<dbReference type="Pfam" id="PF13692">
    <property type="entry name" value="Glyco_trans_1_4"/>
    <property type="match status" value="1"/>
</dbReference>
<dbReference type="RefSeq" id="WP_181551137.1">
    <property type="nucleotide sequence ID" value="NZ_JACDUS010000004.1"/>
</dbReference>
<dbReference type="GO" id="GO:0009103">
    <property type="term" value="P:lipopolysaccharide biosynthetic process"/>
    <property type="evidence" value="ECO:0007669"/>
    <property type="project" value="TreeGrafter"/>
</dbReference>
<comment type="caution">
    <text evidence="3">The sequence shown here is derived from an EMBL/GenBank/DDBJ whole genome shotgun (WGS) entry which is preliminary data.</text>
</comment>
<dbReference type="GO" id="GO:0016757">
    <property type="term" value="F:glycosyltransferase activity"/>
    <property type="evidence" value="ECO:0007669"/>
    <property type="project" value="TreeGrafter"/>
</dbReference>
<sequence>MQKPRLLWIAFKLIDKSENRVVLLQMIERLNQHFDVRLIAGYSKEALELQAGGRPVEYYDRHGRIPLKWLRAYISQPSVIKRLIRSEPPAIIFVTHGPSNRMLRFILKNARKYGAKVVFDVRTLPGPKNNSRSFKLFSSRLLFASRHFSGVTYITEEMRRYCIKRFGLPDHKSAVWTSGVDADTFRPADLKPADTPFRLIYHGGIISAARGLDRLIQAMDYVKDLDIHLTLISSLREPEAICWIERLKLQDRVTLVDTIPHAQIPAQIQAHHAGILPFPDCDMWNTSSPIKLFEYMACGLPVIATQIPAHRNVLNGKPFAFFAKDASPQALAAAIRQAYSQKKRFEELGNQARAQVLEEHTWNSQAVRLSNFLRSYL</sequence>
<dbReference type="CDD" id="cd03794">
    <property type="entry name" value="GT4_WbuB-like"/>
    <property type="match status" value="1"/>
</dbReference>
<feature type="domain" description="Glycosyltransferase subfamily 4-like N-terminal" evidence="2">
    <location>
        <begin position="21"/>
        <end position="183"/>
    </location>
</feature>
<evidence type="ECO:0000313" key="4">
    <source>
        <dbReference type="Proteomes" id="UP000525298"/>
    </source>
</evidence>
<dbReference type="Gene3D" id="3.40.50.2000">
    <property type="entry name" value="Glycogen Phosphorylase B"/>
    <property type="match status" value="2"/>
</dbReference>
<reference evidence="3 4" key="1">
    <citation type="submission" date="2020-07" db="EMBL/GenBank/DDBJ databases">
        <title>Genomic Encyclopedia of Type Strains, Phase IV (KMG-IV): sequencing the most valuable type-strain genomes for metagenomic binning, comparative biology and taxonomic classification.</title>
        <authorList>
            <person name="Goeker M."/>
        </authorList>
    </citation>
    <scope>NUCLEOTIDE SEQUENCE [LARGE SCALE GENOMIC DNA]</scope>
    <source>
        <strain evidence="3 4">DSM 17721</strain>
    </source>
</reference>
<dbReference type="SUPFAM" id="SSF53756">
    <property type="entry name" value="UDP-Glycosyltransferase/glycogen phosphorylase"/>
    <property type="match status" value="1"/>
</dbReference>
<name>A0A7W0HKQ7_9BACT</name>
<dbReference type="Proteomes" id="UP000525298">
    <property type="component" value="Unassembled WGS sequence"/>
</dbReference>
<evidence type="ECO:0000256" key="1">
    <source>
        <dbReference type="ARBA" id="ARBA00022679"/>
    </source>
</evidence>